<accession>A0A7U4DQQ4</accession>
<sequence length="201" mass="22157">MDIGALLQTFIYLVSSSLLYPVLLALSLLVLVVIVQAGGFFAEWLERARLKPCPSQNLPRLLQTGQAQGMISHRVNHYLKILTEIRDQPGNHGIAVENLLQSTTLELWKSMDRLRILVRTGPSLGLLGTLIPMGTGLASLGQGDMTKLSSDLVIAFTTTVVGMAVGTVAFCFYTLRRRWLEEDIKNMELATELLLNGPVEH</sequence>
<dbReference type="InterPro" id="IPR002898">
    <property type="entry name" value="MotA_ExbB_proton_chnl"/>
</dbReference>
<dbReference type="Pfam" id="PF01618">
    <property type="entry name" value="MotA_ExbB"/>
    <property type="match status" value="1"/>
</dbReference>
<dbReference type="KEGG" id="dpr:Despr_3125"/>
<comment type="similarity">
    <text evidence="6">Belongs to the exbB/tolQ family.</text>
</comment>
<name>A0A7U4DQQ4_DESPD</name>
<evidence type="ECO:0000256" key="4">
    <source>
        <dbReference type="ARBA" id="ARBA00022989"/>
    </source>
</evidence>
<evidence type="ECO:0000313" key="9">
    <source>
        <dbReference type="EMBL" id="ADW19257.1"/>
    </source>
</evidence>
<evidence type="ECO:0000256" key="1">
    <source>
        <dbReference type="ARBA" id="ARBA00004651"/>
    </source>
</evidence>
<keyword evidence="2" id="KW-1003">Cell membrane</keyword>
<evidence type="ECO:0000256" key="2">
    <source>
        <dbReference type="ARBA" id="ARBA00022475"/>
    </source>
</evidence>
<keyword evidence="6" id="KW-0813">Transport</keyword>
<keyword evidence="3 7" id="KW-0812">Transmembrane</keyword>
<evidence type="ECO:0000259" key="8">
    <source>
        <dbReference type="Pfam" id="PF01618"/>
    </source>
</evidence>
<dbReference type="AlphaFoldDB" id="A0A7U4DQQ4"/>
<keyword evidence="6" id="KW-0653">Protein transport</keyword>
<dbReference type="PANTHER" id="PTHR30625:SF3">
    <property type="entry name" value="TOL-PAL SYSTEM PROTEIN TOLQ"/>
    <property type="match status" value="1"/>
</dbReference>
<dbReference type="GO" id="GO:0017038">
    <property type="term" value="P:protein import"/>
    <property type="evidence" value="ECO:0007669"/>
    <property type="project" value="TreeGrafter"/>
</dbReference>
<dbReference type="EMBL" id="CP002364">
    <property type="protein sequence ID" value="ADW19257.1"/>
    <property type="molecule type" value="Genomic_DNA"/>
</dbReference>
<proteinExistence type="inferred from homology"/>
<dbReference type="InterPro" id="IPR050790">
    <property type="entry name" value="ExbB/TolQ_transport"/>
</dbReference>
<reference evidence="9 10" key="1">
    <citation type="journal article" date="2011" name="Stand. Genomic Sci.">
        <title>Complete genome sequence of Desulfobulbus propionicus type strain (1pr3).</title>
        <authorList>
            <person name="Pagani I."/>
            <person name="Lapidus A."/>
            <person name="Nolan M."/>
            <person name="Lucas S."/>
            <person name="Hammon N."/>
            <person name="Deshpande S."/>
            <person name="Cheng J.F."/>
            <person name="Chertkov O."/>
            <person name="Davenport K."/>
            <person name="Tapia R."/>
            <person name="Han C."/>
            <person name="Goodwin L."/>
            <person name="Pitluck S."/>
            <person name="Liolios K."/>
            <person name="Mavromatis K."/>
            <person name="Ivanova N."/>
            <person name="Mikhailova N."/>
            <person name="Pati A."/>
            <person name="Chen A."/>
            <person name="Palaniappan K."/>
            <person name="Land M."/>
            <person name="Hauser L."/>
            <person name="Chang Y.J."/>
            <person name="Jeffries C.D."/>
            <person name="Detter J.C."/>
            <person name="Brambilla E."/>
            <person name="Kannan K.P."/>
            <person name="Djao O.D."/>
            <person name="Rohde M."/>
            <person name="Pukall R."/>
            <person name="Spring S."/>
            <person name="Goker M."/>
            <person name="Sikorski J."/>
            <person name="Woyke T."/>
            <person name="Bristow J."/>
            <person name="Eisen J.A."/>
            <person name="Markowitz V."/>
            <person name="Hugenholtz P."/>
            <person name="Kyrpides N.C."/>
            <person name="Klenk H.P."/>
        </authorList>
    </citation>
    <scope>NUCLEOTIDE SEQUENCE [LARGE SCALE GENOMIC DNA]</scope>
    <source>
        <strain evidence="10">ATCC 33891 / DSM 2032 / 1pr3</strain>
    </source>
</reference>
<feature type="transmembrane region" description="Helical" evidence="7">
    <location>
        <begin position="116"/>
        <end position="140"/>
    </location>
</feature>
<organism evidence="9 10">
    <name type="scientific">Desulfobulbus propionicus (strain ATCC 33891 / DSM 2032 / VKM B-1956 / 1pr3)</name>
    <dbReference type="NCBI Taxonomy" id="577650"/>
    <lineage>
        <taxon>Bacteria</taxon>
        <taxon>Pseudomonadati</taxon>
        <taxon>Thermodesulfobacteriota</taxon>
        <taxon>Desulfobulbia</taxon>
        <taxon>Desulfobulbales</taxon>
        <taxon>Desulfobulbaceae</taxon>
        <taxon>Desulfobulbus</taxon>
    </lineage>
</organism>
<comment type="subcellular location">
    <subcellularLocation>
        <location evidence="1">Cell membrane</location>
        <topology evidence="1">Multi-pass membrane protein</topology>
    </subcellularLocation>
    <subcellularLocation>
        <location evidence="6">Membrane</location>
        <topology evidence="6">Multi-pass membrane protein</topology>
    </subcellularLocation>
</comment>
<dbReference type="GO" id="GO:0005886">
    <property type="term" value="C:plasma membrane"/>
    <property type="evidence" value="ECO:0007669"/>
    <property type="project" value="UniProtKB-SubCell"/>
</dbReference>
<feature type="transmembrane region" description="Helical" evidence="7">
    <location>
        <begin position="152"/>
        <end position="175"/>
    </location>
</feature>
<keyword evidence="5 7" id="KW-0472">Membrane</keyword>
<feature type="transmembrane region" description="Helical" evidence="7">
    <location>
        <begin position="20"/>
        <end position="42"/>
    </location>
</feature>
<evidence type="ECO:0000256" key="3">
    <source>
        <dbReference type="ARBA" id="ARBA00022692"/>
    </source>
</evidence>
<evidence type="ECO:0000256" key="5">
    <source>
        <dbReference type="ARBA" id="ARBA00023136"/>
    </source>
</evidence>
<dbReference type="PANTHER" id="PTHR30625">
    <property type="entry name" value="PROTEIN TOLQ"/>
    <property type="match status" value="1"/>
</dbReference>
<feature type="domain" description="MotA/TolQ/ExbB proton channel" evidence="8">
    <location>
        <begin position="95"/>
        <end position="188"/>
    </location>
</feature>
<protein>
    <submittedName>
        <fullName evidence="9">Biopolymer transport protein-like protein</fullName>
    </submittedName>
</protein>
<evidence type="ECO:0000256" key="6">
    <source>
        <dbReference type="RuleBase" id="RU004057"/>
    </source>
</evidence>
<keyword evidence="10" id="KW-1185">Reference proteome</keyword>
<evidence type="ECO:0000256" key="7">
    <source>
        <dbReference type="SAM" id="Phobius"/>
    </source>
</evidence>
<dbReference type="RefSeq" id="WP_015725782.1">
    <property type="nucleotide sequence ID" value="NC_014972.1"/>
</dbReference>
<evidence type="ECO:0000313" key="10">
    <source>
        <dbReference type="Proteomes" id="UP000006365"/>
    </source>
</evidence>
<dbReference type="Proteomes" id="UP000006365">
    <property type="component" value="Chromosome"/>
</dbReference>
<keyword evidence="4 7" id="KW-1133">Transmembrane helix</keyword>
<gene>
    <name evidence="9" type="ordered locus">Despr_3125</name>
</gene>